<evidence type="ECO:0000256" key="9">
    <source>
        <dbReference type="ARBA" id="ARBA00023125"/>
    </source>
</evidence>
<evidence type="ECO:0000256" key="12">
    <source>
        <dbReference type="ARBA" id="ARBA00023236"/>
    </source>
</evidence>
<dbReference type="Gene3D" id="1.10.10.10">
    <property type="entry name" value="Winged helix-like DNA-binding domain superfamily/Winged helix DNA-binding domain"/>
    <property type="match status" value="1"/>
</dbReference>
<dbReference type="CDD" id="cd06529">
    <property type="entry name" value="S24_LexA-like"/>
    <property type="match status" value="1"/>
</dbReference>
<dbReference type="InterPro" id="IPR039418">
    <property type="entry name" value="LexA-like"/>
</dbReference>
<feature type="domain" description="Peptidase S24/S26A/S26B/S26C" evidence="15">
    <location>
        <begin position="80"/>
        <end position="194"/>
    </location>
</feature>
<feature type="site" description="Cleavage; by autolysis" evidence="13">
    <location>
        <begin position="87"/>
        <end position="88"/>
    </location>
</feature>
<keyword evidence="6 13" id="KW-0378">Hydrolase</keyword>
<dbReference type="InterPro" id="IPR050077">
    <property type="entry name" value="LexA_repressor"/>
</dbReference>
<keyword evidence="9 13" id="KW-0238">DNA-binding</keyword>
<evidence type="ECO:0000256" key="3">
    <source>
        <dbReference type="ARBA" id="ARBA00022491"/>
    </source>
</evidence>
<feature type="DNA-binding region" description="H-T-H motif" evidence="13">
    <location>
        <begin position="28"/>
        <end position="48"/>
    </location>
</feature>
<evidence type="ECO:0000256" key="13">
    <source>
        <dbReference type="HAMAP-Rule" id="MF_00015"/>
    </source>
</evidence>
<comment type="catalytic activity">
    <reaction evidence="13">
        <text>Hydrolysis of Ala-|-Gly bond in repressor LexA.</text>
        <dbReference type="EC" id="3.4.21.88"/>
    </reaction>
</comment>
<organism evidence="17 18">
    <name type="scientific">Amnimonas aquatica</name>
    <dbReference type="NCBI Taxonomy" id="2094561"/>
    <lineage>
        <taxon>Bacteria</taxon>
        <taxon>Pseudomonadati</taxon>
        <taxon>Pseudomonadota</taxon>
        <taxon>Gammaproteobacteria</taxon>
        <taxon>Moraxellales</taxon>
        <taxon>Moraxellaceae</taxon>
        <taxon>Amnimonas</taxon>
    </lineage>
</organism>
<dbReference type="PANTHER" id="PTHR33516:SF2">
    <property type="entry name" value="LEXA REPRESSOR-RELATED"/>
    <property type="match status" value="1"/>
</dbReference>
<keyword evidence="7 13" id="KW-0068">Autocatalytic cleavage</keyword>
<keyword evidence="8 13" id="KW-0805">Transcription regulation</keyword>
<dbReference type="Proteomes" id="UP000243900">
    <property type="component" value="Unassembled WGS sequence"/>
</dbReference>
<feature type="active site" description="For autocatalytic cleavage activity" evidence="13">
    <location>
        <position position="122"/>
    </location>
</feature>
<comment type="caution">
    <text evidence="17">The sequence shown here is derived from an EMBL/GenBank/DDBJ whole genome shotgun (WGS) entry which is preliminary data.</text>
</comment>
<dbReference type="GO" id="GO:0006260">
    <property type="term" value="P:DNA replication"/>
    <property type="evidence" value="ECO:0007669"/>
    <property type="project" value="UniProtKB-UniRule"/>
</dbReference>
<keyword evidence="11 13" id="KW-0234">DNA repair</keyword>
<evidence type="ECO:0000313" key="17">
    <source>
        <dbReference type="EMBL" id="PQA41707.1"/>
    </source>
</evidence>
<dbReference type="HAMAP" id="MF_00015">
    <property type="entry name" value="LexA"/>
    <property type="match status" value="1"/>
</dbReference>
<evidence type="ECO:0000256" key="6">
    <source>
        <dbReference type="ARBA" id="ARBA00022801"/>
    </source>
</evidence>
<accession>A0A2P6AS93</accession>
<comment type="subunit">
    <text evidence="2 13">Homodimer.</text>
</comment>
<evidence type="ECO:0000256" key="8">
    <source>
        <dbReference type="ARBA" id="ARBA00023015"/>
    </source>
</evidence>
<proteinExistence type="inferred from homology"/>
<reference evidence="18" key="1">
    <citation type="submission" date="2018-02" db="EMBL/GenBank/DDBJ databases">
        <title>Genome sequencing of Solimonas sp. HR-BB.</title>
        <authorList>
            <person name="Lee Y."/>
            <person name="Jeon C.O."/>
        </authorList>
    </citation>
    <scope>NUCLEOTIDE SEQUENCE [LARGE SCALE GENOMIC DNA]</scope>
    <source>
        <strain evidence="18">HR-E</strain>
    </source>
</reference>
<dbReference type="RefSeq" id="WP_105192420.1">
    <property type="nucleotide sequence ID" value="NZ_PTQZ01000129.1"/>
</dbReference>
<evidence type="ECO:0000259" key="15">
    <source>
        <dbReference type="Pfam" id="PF00717"/>
    </source>
</evidence>
<dbReference type="InterPro" id="IPR006197">
    <property type="entry name" value="Peptidase_S24_LexA"/>
</dbReference>
<dbReference type="InterPro" id="IPR006200">
    <property type="entry name" value="LexA"/>
</dbReference>
<evidence type="ECO:0000259" key="16">
    <source>
        <dbReference type="Pfam" id="PF01726"/>
    </source>
</evidence>
<dbReference type="EMBL" id="PTQZ01000129">
    <property type="protein sequence ID" value="PQA41707.1"/>
    <property type="molecule type" value="Genomic_DNA"/>
</dbReference>
<evidence type="ECO:0000256" key="4">
    <source>
        <dbReference type="ARBA" id="ARBA00022705"/>
    </source>
</evidence>
<keyword evidence="3 13" id="KW-0678">Repressor</keyword>
<evidence type="ECO:0000313" key="18">
    <source>
        <dbReference type="Proteomes" id="UP000243900"/>
    </source>
</evidence>
<dbReference type="FunFam" id="1.10.10.10:FF:000009">
    <property type="entry name" value="LexA repressor"/>
    <property type="match status" value="1"/>
</dbReference>
<dbReference type="PRINTS" id="PR00726">
    <property type="entry name" value="LEXASERPTASE"/>
</dbReference>
<dbReference type="SUPFAM" id="SSF51306">
    <property type="entry name" value="LexA/Signal peptidase"/>
    <property type="match status" value="1"/>
</dbReference>
<keyword evidence="10 13" id="KW-0804">Transcription</keyword>
<dbReference type="AlphaFoldDB" id="A0A2P6AS93"/>
<dbReference type="PANTHER" id="PTHR33516">
    <property type="entry name" value="LEXA REPRESSOR"/>
    <property type="match status" value="1"/>
</dbReference>
<dbReference type="GO" id="GO:0004252">
    <property type="term" value="F:serine-type endopeptidase activity"/>
    <property type="evidence" value="ECO:0007669"/>
    <property type="project" value="UniProtKB-UniRule"/>
</dbReference>
<evidence type="ECO:0000256" key="2">
    <source>
        <dbReference type="ARBA" id="ARBA00011738"/>
    </source>
</evidence>
<dbReference type="InterPro" id="IPR006199">
    <property type="entry name" value="LexA_DNA-bd_dom"/>
</dbReference>
<evidence type="ECO:0000256" key="14">
    <source>
        <dbReference type="RuleBase" id="RU003991"/>
    </source>
</evidence>
<keyword evidence="18" id="KW-1185">Reference proteome</keyword>
<evidence type="ECO:0000256" key="7">
    <source>
        <dbReference type="ARBA" id="ARBA00022813"/>
    </source>
</evidence>
<dbReference type="GO" id="GO:0006508">
    <property type="term" value="P:proteolysis"/>
    <property type="evidence" value="ECO:0007669"/>
    <property type="project" value="InterPro"/>
</dbReference>
<dbReference type="Gene3D" id="2.10.109.10">
    <property type="entry name" value="Umud Fragment, subunit A"/>
    <property type="match status" value="1"/>
</dbReference>
<evidence type="ECO:0000256" key="5">
    <source>
        <dbReference type="ARBA" id="ARBA00022763"/>
    </source>
</evidence>
<dbReference type="SUPFAM" id="SSF46785">
    <property type="entry name" value="Winged helix' DNA-binding domain"/>
    <property type="match status" value="1"/>
</dbReference>
<dbReference type="FunFam" id="2.10.109.10:FF:000001">
    <property type="entry name" value="LexA repressor"/>
    <property type="match status" value="1"/>
</dbReference>
<gene>
    <name evidence="13" type="primary">lexA</name>
    <name evidence="17" type="ORF">C5O18_06170</name>
</gene>
<dbReference type="InterPro" id="IPR015927">
    <property type="entry name" value="Peptidase_S24_S26A/B/C"/>
</dbReference>
<protein>
    <recommendedName>
        <fullName evidence="13">LexA repressor</fullName>
        <ecNumber evidence="13">3.4.21.88</ecNumber>
    </recommendedName>
</protein>
<dbReference type="Pfam" id="PF01726">
    <property type="entry name" value="LexA_DNA_bind"/>
    <property type="match status" value="1"/>
</dbReference>
<dbReference type="GO" id="GO:0006281">
    <property type="term" value="P:DNA repair"/>
    <property type="evidence" value="ECO:0007669"/>
    <property type="project" value="UniProtKB-UniRule"/>
</dbReference>
<dbReference type="GO" id="GO:0009432">
    <property type="term" value="P:SOS response"/>
    <property type="evidence" value="ECO:0007669"/>
    <property type="project" value="UniProtKB-UniRule"/>
</dbReference>
<dbReference type="EC" id="3.4.21.88" evidence="13"/>
<dbReference type="GO" id="GO:0003677">
    <property type="term" value="F:DNA binding"/>
    <property type="evidence" value="ECO:0007669"/>
    <property type="project" value="UniProtKB-UniRule"/>
</dbReference>
<keyword evidence="5 13" id="KW-0227">DNA damage</keyword>
<dbReference type="Pfam" id="PF00717">
    <property type="entry name" value="Peptidase_S24"/>
    <property type="match status" value="1"/>
</dbReference>
<dbReference type="InterPro" id="IPR036286">
    <property type="entry name" value="LexA/Signal_pep-like_sf"/>
</dbReference>
<feature type="active site" description="For autocatalytic cleavage activity" evidence="13">
    <location>
        <position position="159"/>
    </location>
</feature>
<dbReference type="GO" id="GO:0045892">
    <property type="term" value="P:negative regulation of DNA-templated transcription"/>
    <property type="evidence" value="ECO:0007669"/>
    <property type="project" value="UniProtKB-UniRule"/>
</dbReference>
<keyword evidence="4 13" id="KW-0235">DNA replication</keyword>
<dbReference type="InterPro" id="IPR036388">
    <property type="entry name" value="WH-like_DNA-bd_sf"/>
</dbReference>
<evidence type="ECO:0000256" key="1">
    <source>
        <dbReference type="ARBA" id="ARBA00007484"/>
    </source>
</evidence>
<sequence length="203" mass="22380">MQALTTRQAEILDFIRECVAQNGMAPTRAEVALRFGFRSKTAAADHLRALEQKGYIKLHAELSRGIQLLIDDEADEDLVPVIGSVAAGLPLEAVENHDHSLPVPRGLFSKRPTYLLRVRGESMKDAGILDGDLIAVYKTGIARAGQIVIARIDNEVTVKYLDYEKKMVKLVPANQTFEPQLISPDKVVIEGVFVGLIRDSFVT</sequence>
<evidence type="ECO:0000256" key="11">
    <source>
        <dbReference type="ARBA" id="ARBA00023204"/>
    </source>
</evidence>
<evidence type="ECO:0000256" key="10">
    <source>
        <dbReference type="ARBA" id="ARBA00023163"/>
    </source>
</evidence>
<dbReference type="InterPro" id="IPR036390">
    <property type="entry name" value="WH_DNA-bd_sf"/>
</dbReference>
<name>A0A2P6AS93_9GAMM</name>
<dbReference type="OrthoDB" id="9787787at2"/>
<keyword evidence="12 13" id="KW-0742">SOS response</keyword>
<dbReference type="NCBIfam" id="TIGR00498">
    <property type="entry name" value="lexA"/>
    <property type="match status" value="1"/>
</dbReference>
<comment type="function">
    <text evidence="13">Represses a number of genes involved in the response to DNA damage (SOS response), including recA and lexA. In the presence of single-stranded DNA, RecA interacts with LexA causing an autocatalytic cleavage which disrupts the DNA-binding part of LexA, leading to derepression of the SOS regulon and eventually DNA repair.</text>
</comment>
<feature type="domain" description="LexA repressor DNA-binding" evidence="16">
    <location>
        <begin position="1"/>
        <end position="65"/>
    </location>
</feature>
<comment type="similarity">
    <text evidence="1 13 14">Belongs to the peptidase S24 family.</text>
</comment>